<feature type="transmembrane region" description="Helical" evidence="6">
    <location>
        <begin position="141"/>
        <end position="160"/>
    </location>
</feature>
<feature type="domain" description="TLC" evidence="7">
    <location>
        <begin position="87"/>
        <end position="299"/>
    </location>
</feature>
<evidence type="ECO:0000256" key="3">
    <source>
        <dbReference type="ARBA" id="ARBA00022989"/>
    </source>
</evidence>
<evidence type="ECO:0000256" key="4">
    <source>
        <dbReference type="ARBA" id="ARBA00023136"/>
    </source>
</evidence>
<evidence type="ECO:0000256" key="2">
    <source>
        <dbReference type="ARBA" id="ARBA00022692"/>
    </source>
</evidence>
<dbReference type="InterPro" id="IPR016439">
    <property type="entry name" value="Lag1/Lac1-like"/>
</dbReference>
<feature type="transmembrane region" description="Helical" evidence="6">
    <location>
        <begin position="96"/>
        <end position="116"/>
    </location>
</feature>
<reference evidence="8 9" key="1">
    <citation type="journal article" date="2018" name="Sci. Rep.">
        <title>Raphidocelis subcapitata (=Pseudokirchneriella subcapitata) provides an insight into genome evolution and environmental adaptations in the Sphaeropleales.</title>
        <authorList>
            <person name="Suzuki S."/>
            <person name="Yamaguchi H."/>
            <person name="Nakajima N."/>
            <person name="Kawachi M."/>
        </authorList>
    </citation>
    <scope>NUCLEOTIDE SEQUENCE [LARGE SCALE GENOMIC DNA]</scope>
    <source>
        <strain evidence="8 9">NIES-35</strain>
    </source>
</reference>
<name>A0A2V0NXZ9_9CHLO</name>
<dbReference type="GO" id="GO:0050291">
    <property type="term" value="F:sphingosine N-acyltransferase activity"/>
    <property type="evidence" value="ECO:0007669"/>
    <property type="project" value="InterPro"/>
</dbReference>
<proteinExistence type="predicted"/>
<dbReference type="InParanoid" id="A0A2V0NXZ9"/>
<dbReference type="PANTHER" id="PTHR12560">
    <property type="entry name" value="LONGEVITY ASSURANCE FACTOR 1 LAG1"/>
    <property type="match status" value="1"/>
</dbReference>
<dbReference type="GO" id="GO:0005789">
    <property type="term" value="C:endoplasmic reticulum membrane"/>
    <property type="evidence" value="ECO:0007669"/>
    <property type="project" value="UniProtKB-SubCell"/>
</dbReference>
<keyword evidence="2 5" id="KW-0812">Transmembrane</keyword>
<feature type="transmembrane region" description="Helical" evidence="6">
    <location>
        <begin position="269"/>
        <end position="291"/>
    </location>
</feature>
<dbReference type="OrthoDB" id="537032at2759"/>
<accession>A0A2V0NXZ9</accession>
<keyword evidence="3 6" id="KW-1133">Transmembrane helix</keyword>
<keyword evidence="4 5" id="KW-0472">Membrane</keyword>
<comment type="caution">
    <text evidence="8">The sequence shown here is derived from an EMBL/GenBank/DDBJ whole genome shotgun (WGS) entry which is preliminary data.</text>
</comment>
<gene>
    <name evidence="8" type="ORF">Rsub_02875</name>
</gene>
<feature type="transmembrane region" description="Helical" evidence="6">
    <location>
        <begin position="167"/>
        <end position="186"/>
    </location>
</feature>
<dbReference type="Proteomes" id="UP000247498">
    <property type="component" value="Unassembled WGS sequence"/>
</dbReference>
<keyword evidence="9" id="KW-1185">Reference proteome</keyword>
<dbReference type="AlphaFoldDB" id="A0A2V0NXZ9"/>
<dbReference type="SMART" id="SM00724">
    <property type="entry name" value="TLC"/>
    <property type="match status" value="1"/>
</dbReference>
<evidence type="ECO:0000313" key="9">
    <source>
        <dbReference type="Proteomes" id="UP000247498"/>
    </source>
</evidence>
<sequence>MWEAFQARVVDAIKGKPWDDGVPGRWITGDRMADVVLLPPLFAFGFVLLRRVLVSFLFEPSGVAVMTRRMKKSGSKWDVPKQAEFLRKWNESCWKCFIYTVFTTFAFLATCTEPYFTNPQQFWAGATQVPLNYYVPLKHALFYHIQIGFYLQAVPFLMFIEVRRKDWAESFAHHIVTLGLMYYSYYVNFTRPGVIVMLLHDVSDIFLEAAKLSRYAGRQSAATAWFAAFALSWIVLRVVIFCRVIVLSCMIDPIVMIALPYDVDPQPHYSIFATLFMVLYFLHLYWTWLILQVVRKQLTGGTASDVREDDDSDDG</sequence>
<dbReference type="FunCoup" id="A0A2V0NXZ9">
    <property type="interactions" value="2082"/>
</dbReference>
<protein>
    <submittedName>
        <fullName evidence="8">LAG1 longevity assurance</fullName>
    </submittedName>
</protein>
<organism evidence="8 9">
    <name type="scientific">Raphidocelis subcapitata</name>
    <dbReference type="NCBI Taxonomy" id="307507"/>
    <lineage>
        <taxon>Eukaryota</taxon>
        <taxon>Viridiplantae</taxon>
        <taxon>Chlorophyta</taxon>
        <taxon>core chlorophytes</taxon>
        <taxon>Chlorophyceae</taxon>
        <taxon>CS clade</taxon>
        <taxon>Sphaeropleales</taxon>
        <taxon>Selenastraceae</taxon>
        <taxon>Raphidocelis</taxon>
    </lineage>
</organism>
<feature type="transmembrane region" description="Helical" evidence="6">
    <location>
        <begin position="222"/>
        <end position="246"/>
    </location>
</feature>
<evidence type="ECO:0000256" key="5">
    <source>
        <dbReference type="PROSITE-ProRule" id="PRU00205"/>
    </source>
</evidence>
<evidence type="ECO:0000259" key="7">
    <source>
        <dbReference type="PROSITE" id="PS50922"/>
    </source>
</evidence>
<dbReference type="PANTHER" id="PTHR12560:SF0">
    <property type="entry name" value="LD18904P"/>
    <property type="match status" value="1"/>
</dbReference>
<evidence type="ECO:0000256" key="6">
    <source>
        <dbReference type="SAM" id="Phobius"/>
    </source>
</evidence>
<dbReference type="Pfam" id="PF03798">
    <property type="entry name" value="TRAM_LAG1_CLN8"/>
    <property type="match status" value="1"/>
</dbReference>
<dbReference type="InterPro" id="IPR006634">
    <property type="entry name" value="TLC-dom"/>
</dbReference>
<comment type="subcellular location">
    <subcellularLocation>
        <location evidence="1">Membrane</location>
        <topology evidence="1">Multi-pass membrane protein</topology>
    </subcellularLocation>
</comment>
<dbReference type="GO" id="GO:0046513">
    <property type="term" value="P:ceramide biosynthetic process"/>
    <property type="evidence" value="ECO:0007669"/>
    <property type="project" value="InterPro"/>
</dbReference>
<feature type="transmembrane region" description="Helical" evidence="6">
    <location>
        <begin position="41"/>
        <end position="66"/>
    </location>
</feature>
<evidence type="ECO:0000256" key="1">
    <source>
        <dbReference type="ARBA" id="ARBA00004141"/>
    </source>
</evidence>
<dbReference type="STRING" id="307507.A0A2V0NXZ9"/>
<dbReference type="EMBL" id="BDRX01000012">
    <property type="protein sequence ID" value="GBF89705.1"/>
    <property type="molecule type" value="Genomic_DNA"/>
</dbReference>
<dbReference type="PROSITE" id="PS50922">
    <property type="entry name" value="TLC"/>
    <property type="match status" value="1"/>
</dbReference>
<evidence type="ECO:0000313" key="8">
    <source>
        <dbReference type="EMBL" id="GBF89705.1"/>
    </source>
</evidence>